<dbReference type="EMBL" id="CP063845">
    <property type="protein sequence ID" value="UFP96403.1"/>
    <property type="molecule type" value="Genomic_DNA"/>
</dbReference>
<evidence type="ECO:0000256" key="1">
    <source>
        <dbReference type="SAM" id="SignalP"/>
    </source>
</evidence>
<protein>
    <submittedName>
        <fullName evidence="2">Uncharacterized protein</fullName>
    </submittedName>
</protein>
<feature type="signal peptide" evidence="1">
    <location>
        <begin position="1"/>
        <end position="22"/>
    </location>
</feature>
<feature type="chain" id="PRO_5045739147" evidence="1">
    <location>
        <begin position="23"/>
        <end position="329"/>
    </location>
</feature>
<accession>A0ABY3PRQ0</accession>
<proteinExistence type="predicted"/>
<organism evidence="2 3">
    <name type="scientific">Gloeobacter morelensis MG652769</name>
    <dbReference type="NCBI Taxonomy" id="2781736"/>
    <lineage>
        <taxon>Bacteria</taxon>
        <taxon>Bacillati</taxon>
        <taxon>Cyanobacteriota</taxon>
        <taxon>Cyanophyceae</taxon>
        <taxon>Gloeobacterales</taxon>
        <taxon>Gloeobacteraceae</taxon>
        <taxon>Gloeobacter</taxon>
        <taxon>Gloeobacter morelensis</taxon>
    </lineage>
</organism>
<dbReference type="InterPro" id="IPR058180">
    <property type="entry name" value="BPSS1187-like"/>
</dbReference>
<dbReference type="Proteomes" id="UP001054846">
    <property type="component" value="Chromosome"/>
</dbReference>
<gene>
    <name evidence="2" type="ORF">ISF26_09415</name>
</gene>
<keyword evidence="1" id="KW-0732">Signal</keyword>
<evidence type="ECO:0000313" key="3">
    <source>
        <dbReference type="Proteomes" id="UP001054846"/>
    </source>
</evidence>
<reference evidence="2 3" key="1">
    <citation type="journal article" date="2021" name="Genome Biol. Evol.">
        <title>Complete Genome Sequencing of a Novel Gloeobacter Species from a Waterfall Cave in Mexico.</title>
        <authorList>
            <person name="Saw J.H."/>
            <person name="Cardona T."/>
            <person name="Montejano G."/>
        </authorList>
    </citation>
    <scope>NUCLEOTIDE SEQUENCE [LARGE SCALE GENOMIC DNA]</scope>
    <source>
        <strain evidence="2">MG652769</strain>
    </source>
</reference>
<dbReference type="RefSeq" id="WP_230843645.1">
    <property type="nucleotide sequence ID" value="NZ_CP063845.1"/>
</dbReference>
<sequence length="329" mass="34145">MISKWFAFATCLLSGLFSLTVAASADPAVCPAGTRANITFASGNLACAIAPSTTDPAIADRVSGQTGYGYHAVALPAKREDLKGVLVFLLASNSRPYNPISGKYMSANILDEGASAGLLVLQLAYANSTSIGSLCGEDPDCYGPARREVVYGEAVSPVVAVDYPNSLINRLERLVAYLKVNLPPETRLPEAIGGETIDWSKLLLGGHSQGGGHAGLLAQAFGVANVCYLSSIVDAVVDGDGYASAAWITTPFVTPVSAMRAVVHQIDTQAPKILTNFATLGLSASAGTTASDNGYLTLTNKPMGSSHGATAKDPQYAAERHWACYQPAG</sequence>
<evidence type="ECO:0000313" key="2">
    <source>
        <dbReference type="EMBL" id="UFP96403.1"/>
    </source>
</evidence>
<dbReference type="InterPro" id="IPR029058">
    <property type="entry name" value="AB_hydrolase_fold"/>
</dbReference>
<keyword evidence="3" id="KW-1185">Reference proteome</keyword>
<name>A0ABY3PRQ0_9CYAN</name>
<dbReference type="NCBIfam" id="NF047580">
    <property type="entry name" value="BPSS1187_fam"/>
    <property type="match status" value="1"/>
</dbReference>
<dbReference type="SUPFAM" id="SSF53474">
    <property type="entry name" value="alpha/beta-Hydrolases"/>
    <property type="match status" value="1"/>
</dbReference>